<reference evidence="1 2" key="1">
    <citation type="submission" date="2018-09" db="EMBL/GenBank/DDBJ databases">
        <title>Zymobacter palmae IAM14233 (=T109) whole genome analysis.</title>
        <authorList>
            <person name="Yanase H."/>
        </authorList>
    </citation>
    <scope>NUCLEOTIDE SEQUENCE [LARGE SCALE GENOMIC DNA]</scope>
    <source>
        <strain evidence="1 2">IAM14233</strain>
    </source>
</reference>
<name>A0A348HCN9_9GAMM</name>
<evidence type="ECO:0000313" key="1">
    <source>
        <dbReference type="EMBL" id="BBG29391.1"/>
    </source>
</evidence>
<sequence length="126" mass="13593">MQRAPVVDRSSASSCNHTNNQTYRCADTDAGPWVLVDEFVCTGNGVASFVTQLFACVGQVVLGIGDKVLGTFAQCADFFVGIFAAVADEFFDGAGQFVQPFLQFVVAQICRFVLKVILLTRHCLSS</sequence>
<keyword evidence="2" id="KW-1185">Reference proteome</keyword>
<organism evidence="1 2">
    <name type="scientific">Zymobacter palmae</name>
    <dbReference type="NCBI Taxonomy" id="33074"/>
    <lineage>
        <taxon>Bacteria</taxon>
        <taxon>Pseudomonadati</taxon>
        <taxon>Pseudomonadota</taxon>
        <taxon>Gammaproteobacteria</taxon>
        <taxon>Oceanospirillales</taxon>
        <taxon>Halomonadaceae</taxon>
        <taxon>Zymobacter group</taxon>
        <taxon>Zymobacter</taxon>
    </lineage>
</organism>
<evidence type="ECO:0000313" key="2">
    <source>
        <dbReference type="Proteomes" id="UP000267342"/>
    </source>
</evidence>
<proteinExistence type="predicted"/>
<accession>A0A348HCN9</accession>
<gene>
    <name evidence="1" type="ORF">ZBT109_0613</name>
</gene>
<dbReference type="EMBL" id="AP018933">
    <property type="protein sequence ID" value="BBG29391.1"/>
    <property type="molecule type" value="Genomic_DNA"/>
</dbReference>
<dbReference type="KEGG" id="zpl:ZBT109_0613"/>
<dbReference type="Proteomes" id="UP000267342">
    <property type="component" value="Chromosome"/>
</dbReference>
<protein>
    <submittedName>
        <fullName evidence="1">Na+/proline symporter</fullName>
    </submittedName>
</protein>
<dbReference type="AlphaFoldDB" id="A0A348HCN9"/>